<geneLocation type="plasmid" evidence="1">
    <name>unnamed</name>
</geneLocation>
<name>A0A6N6VN21_9BACT</name>
<dbReference type="RefSeq" id="WP_153417815.1">
    <property type="nucleotide sequence ID" value="NZ_CM018765.1"/>
</dbReference>
<evidence type="ECO:0000313" key="2">
    <source>
        <dbReference type="Proteomes" id="UP000437748"/>
    </source>
</evidence>
<reference evidence="1 2" key="1">
    <citation type="submission" date="2019-10" db="EMBL/GenBank/DDBJ databases">
        <title>New species of Slilvanegrellaceae.</title>
        <authorList>
            <person name="Pitt A."/>
            <person name="Hahn M.W."/>
        </authorList>
    </citation>
    <scope>NUCLEOTIDE SEQUENCE [LARGE SCALE GENOMIC DNA]</scope>
    <source>
        <strain evidence="1 2">SP-Ram-0.45-NSY-1</strain>
        <plasmid evidence="1">unnamed</plasmid>
    </source>
</reference>
<evidence type="ECO:0000313" key="1">
    <source>
        <dbReference type="EMBL" id="KAB8035627.1"/>
    </source>
</evidence>
<gene>
    <name evidence="1" type="ORF">GCL60_16905</name>
</gene>
<comment type="caution">
    <text evidence="1">The sequence shown here is derived from an EMBL/GenBank/DDBJ whole genome shotgun (WGS) entry which is preliminary data.</text>
</comment>
<dbReference type="AlphaFoldDB" id="A0A6N6VN21"/>
<proteinExistence type="predicted"/>
<sequence>MLKIISKTFNYIFYLPIRYEKSVVFSRTQNRAFEGSVINQKELAELYFEKNDIMQAFAWSYVSSRKGLKEAILLNKKYSEMLTEDQLEKSINLGEEYIKKYTDGFYANW</sequence>
<dbReference type="Proteomes" id="UP000437748">
    <property type="component" value="Unassembled WGS sequence"/>
</dbReference>
<keyword evidence="2" id="KW-1185">Reference proteome</keyword>
<keyword evidence="1" id="KW-0614">Plasmid</keyword>
<organism evidence="1 2">
    <name type="scientific">Silvanigrella paludirubra</name>
    <dbReference type="NCBI Taxonomy" id="2499159"/>
    <lineage>
        <taxon>Bacteria</taxon>
        <taxon>Pseudomonadati</taxon>
        <taxon>Bdellovibrionota</taxon>
        <taxon>Oligoflexia</taxon>
        <taxon>Silvanigrellales</taxon>
        <taxon>Silvanigrellaceae</taxon>
        <taxon>Silvanigrella</taxon>
    </lineage>
</organism>
<dbReference type="EMBL" id="WFLM01000010">
    <property type="protein sequence ID" value="KAB8035627.1"/>
    <property type="molecule type" value="Genomic_DNA"/>
</dbReference>
<accession>A0A6N6VN21</accession>
<protein>
    <submittedName>
        <fullName evidence="1">Uncharacterized protein</fullName>
    </submittedName>
</protein>